<sequence>MGRRADTARAYEVRARTWFRPATSGADGTWPIRAMALGRAEETTMTCIGTML</sequence>
<evidence type="ECO:0000313" key="2">
    <source>
        <dbReference type="Proteomes" id="UP001147653"/>
    </source>
</evidence>
<dbReference type="RefSeq" id="WP_270025209.1">
    <property type="nucleotide sequence ID" value="NZ_JAPDDP010000017.1"/>
</dbReference>
<reference evidence="1" key="1">
    <citation type="submission" date="2022-10" db="EMBL/GenBank/DDBJ databases">
        <title>The WGS of Solirubrobacter phytolaccae KCTC 29190.</title>
        <authorList>
            <person name="Jiang Z."/>
        </authorList>
    </citation>
    <scope>NUCLEOTIDE SEQUENCE</scope>
    <source>
        <strain evidence="1">KCTC 29190</strain>
    </source>
</reference>
<dbReference type="AlphaFoldDB" id="A0A9X3NGS8"/>
<keyword evidence="2" id="KW-1185">Reference proteome</keyword>
<organism evidence="1 2">
    <name type="scientific">Solirubrobacter phytolaccae</name>
    <dbReference type="NCBI Taxonomy" id="1404360"/>
    <lineage>
        <taxon>Bacteria</taxon>
        <taxon>Bacillati</taxon>
        <taxon>Actinomycetota</taxon>
        <taxon>Thermoleophilia</taxon>
        <taxon>Solirubrobacterales</taxon>
        <taxon>Solirubrobacteraceae</taxon>
        <taxon>Solirubrobacter</taxon>
    </lineage>
</organism>
<accession>A0A9X3NGS8</accession>
<dbReference type="EMBL" id="JAPDDP010000017">
    <property type="protein sequence ID" value="MDA0180897.1"/>
    <property type="molecule type" value="Genomic_DNA"/>
</dbReference>
<protein>
    <submittedName>
        <fullName evidence="1">Uncharacterized protein</fullName>
    </submittedName>
</protein>
<evidence type="ECO:0000313" key="1">
    <source>
        <dbReference type="EMBL" id="MDA0180897.1"/>
    </source>
</evidence>
<name>A0A9X3NGS8_9ACTN</name>
<gene>
    <name evidence="1" type="ORF">OJ997_11380</name>
</gene>
<proteinExistence type="predicted"/>
<dbReference type="Proteomes" id="UP001147653">
    <property type="component" value="Unassembled WGS sequence"/>
</dbReference>
<comment type="caution">
    <text evidence="1">The sequence shown here is derived from an EMBL/GenBank/DDBJ whole genome shotgun (WGS) entry which is preliminary data.</text>
</comment>